<reference evidence="2 3" key="1">
    <citation type="submission" date="2018-11" db="EMBL/GenBank/DDBJ databases">
        <authorList>
            <person name="Li F."/>
        </authorList>
    </citation>
    <scope>NUCLEOTIDE SEQUENCE [LARGE SCALE GENOMIC DNA]</scope>
    <source>
        <strain evidence="2 3">KIS18-7</strain>
    </source>
</reference>
<feature type="chain" id="PRO_5039552211" evidence="1">
    <location>
        <begin position="26"/>
        <end position="147"/>
    </location>
</feature>
<name>A0A3N0DX71_9ACTN</name>
<evidence type="ECO:0000313" key="2">
    <source>
        <dbReference type="EMBL" id="RNL80043.1"/>
    </source>
</evidence>
<keyword evidence="1" id="KW-0732">Signal</keyword>
<sequence length="147" mass="15390">MTGSRSNRSVLVLALLALASSLVLGPTRADASATVPTEMASGVAGNKHVLGLSPTNFQAFLSYSGHVGQEQRWLPLPGKVITFWVGGKLMCSATTVLHGSPGESAYYTEATCSAKLGIQAALKYHSFVAKFAGDDTYLPSSVTQVLK</sequence>
<dbReference type="RefSeq" id="WP_123234545.1">
    <property type="nucleotide sequence ID" value="NZ_RJSG01000002.1"/>
</dbReference>
<keyword evidence="3" id="KW-1185">Reference proteome</keyword>
<feature type="signal peptide" evidence="1">
    <location>
        <begin position="1"/>
        <end position="25"/>
    </location>
</feature>
<dbReference type="AlphaFoldDB" id="A0A3N0DX71"/>
<gene>
    <name evidence="2" type="ORF">EFL95_14085</name>
</gene>
<dbReference type="EMBL" id="RJSG01000002">
    <property type="protein sequence ID" value="RNL80043.1"/>
    <property type="molecule type" value="Genomic_DNA"/>
</dbReference>
<dbReference type="Proteomes" id="UP000277094">
    <property type="component" value="Unassembled WGS sequence"/>
</dbReference>
<organism evidence="2 3">
    <name type="scientific">Nocardioides marmorisolisilvae</name>
    <dbReference type="NCBI Taxonomy" id="1542737"/>
    <lineage>
        <taxon>Bacteria</taxon>
        <taxon>Bacillati</taxon>
        <taxon>Actinomycetota</taxon>
        <taxon>Actinomycetes</taxon>
        <taxon>Propionibacteriales</taxon>
        <taxon>Nocardioidaceae</taxon>
        <taxon>Nocardioides</taxon>
    </lineage>
</organism>
<comment type="caution">
    <text evidence="2">The sequence shown here is derived from an EMBL/GenBank/DDBJ whole genome shotgun (WGS) entry which is preliminary data.</text>
</comment>
<proteinExistence type="predicted"/>
<evidence type="ECO:0000313" key="3">
    <source>
        <dbReference type="Proteomes" id="UP000277094"/>
    </source>
</evidence>
<dbReference type="OrthoDB" id="3966221at2"/>
<accession>A0A3N0DX71</accession>
<protein>
    <submittedName>
        <fullName evidence="2">Uncharacterized protein</fullName>
    </submittedName>
</protein>
<evidence type="ECO:0000256" key="1">
    <source>
        <dbReference type="SAM" id="SignalP"/>
    </source>
</evidence>